<feature type="compositionally biased region" description="Low complexity" evidence="1">
    <location>
        <begin position="594"/>
        <end position="608"/>
    </location>
</feature>
<evidence type="ECO:0008006" key="4">
    <source>
        <dbReference type="Google" id="ProtNLM"/>
    </source>
</evidence>
<evidence type="ECO:0000256" key="1">
    <source>
        <dbReference type="SAM" id="MobiDB-lite"/>
    </source>
</evidence>
<name>A0A1R4EH24_9GAMM</name>
<dbReference type="EMBL" id="FUGD01000107">
    <property type="protein sequence ID" value="SJM37821.1"/>
    <property type="molecule type" value="Genomic_DNA"/>
</dbReference>
<feature type="region of interest" description="Disordered" evidence="1">
    <location>
        <begin position="588"/>
        <end position="608"/>
    </location>
</feature>
<dbReference type="Pfam" id="PF16510">
    <property type="entry name" value="P22_portal"/>
    <property type="match status" value="1"/>
</dbReference>
<evidence type="ECO:0000313" key="3">
    <source>
        <dbReference type="Proteomes" id="UP000188169"/>
    </source>
</evidence>
<organism evidence="2 3">
    <name type="scientific">Psychrobacter pasteurii</name>
    <dbReference type="NCBI Taxonomy" id="1945520"/>
    <lineage>
        <taxon>Bacteria</taxon>
        <taxon>Pseudomonadati</taxon>
        <taxon>Pseudomonadota</taxon>
        <taxon>Gammaproteobacteria</taxon>
        <taxon>Moraxellales</taxon>
        <taxon>Moraxellaceae</taxon>
        <taxon>Psychrobacter</taxon>
    </lineage>
</organism>
<accession>A0A1R4EH24</accession>
<dbReference type="Proteomes" id="UP000188169">
    <property type="component" value="Unassembled WGS sequence"/>
</dbReference>
<dbReference type="AlphaFoldDB" id="A0A1R4EH24"/>
<dbReference type="OrthoDB" id="1632915at2"/>
<proteinExistence type="predicted"/>
<keyword evidence="3" id="KW-1185">Reference proteome</keyword>
<reference evidence="3" key="1">
    <citation type="submission" date="2017-02" db="EMBL/GenBank/DDBJ databases">
        <authorList>
            <person name="Mornico D."/>
        </authorList>
    </citation>
    <scope>NUCLEOTIDE SEQUENCE [LARGE SCALE GENOMIC DNA]</scope>
</reference>
<protein>
    <recommendedName>
        <fullName evidence="4">Portal protein</fullName>
    </recommendedName>
</protein>
<dbReference type="RefSeq" id="WP_077449205.1">
    <property type="nucleotide sequence ID" value="NZ_FUGD01000107.1"/>
</dbReference>
<dbReference type="Gene3D" id="6.10.280.90">
    <property type="match status" value="1"/>
</dbReference>
<sequence>MSKQNEKLHERLLERIDADYEQSHDNQRQSYDDRRFCFVAGAQWDGDIGRQFAGRPKFEFNKIQLSVIRIYNEWAKNRFTVEFRPQNNIADSETADKLQQLFRADERDSNADEAYSTAFMEGVSGGIGAILLEAKYEDEDGDDDEYQRIRIKPIFEADTMVYWDANARRYDKADAKHVTIVTSMSKSQFESKYKKEPASFDDLQGYRFDWRDGDNVRVAEHYELTEKKVEVTKLSHPEGGEPVKLYADDEDYDQQLDDYMAQGFEIDFVKKVKRKQVEGYVLSGNGIVEKLGVIAGKYLPVAPFYGKRMYVSGREVTQGHVGLSRDAQIAFNLKMSGLIDLASRPQDELPIFTPAQIKGHEQQWANKEVARVPYLTVNPTKDASGQVVGVGPTAYTKAPVIPQAMGALIESSGALIGELTGNQANGEQLVSNVSTEAVEMVQDKVDAQAYIYLDNFAKTIAHVGRIWLSMAQDVYDEESREMAGVGHDDTDSKIIINKPTIKDGALAYENDMQGGKYKVTVDIGEAFSTQRDKTIKRLLNLVPMVQDPQMQSALLNTILANQDGEGMHDLAKFARKNNINMGITEPDEQEAKEMQAAQQAAANQPPDAQTQYFEAEAAKALAGAEKAKADTQKVLAEVDETRADTAKTLFEMQKEQQQTQQTMQEMMVILQAMQQSQLANEQQIKQEVTPPPEQLMPDMGQMEQMMEGAPDDLPPMEGMM</sequence>
<dbReference type="InterPro" id="IPR032427">
    <property type="entry name" value="P22_portal"/>
</dbReference>
<dbReference type="STRING" id="1945520.A1019T_01806"/>
<gene>
    <name evidence="2" type="ORF">A1019T_01806</name>
</gene>
<dbReference type="Gene3D" id="1.10.1740.160">
    <property type="match status" value="1"/>
</dbReference>
<evidence type="ECO:0000313" key="2">
    <source>
        <dbReference type="EMBL" id="SJM37821.1"/>
    </source>
</evidence>